<feature type="domain" description="Protein CR006 P-loop" evidence="1">
    <location>
        <begin position="128"/>
        <end position="358"/>
    </location>
</feature>
<dbReference type="Proteomes" id="UP001265700">
    <property type="component" value="Unassembled WGS sequence"/>
</dbReference>
<protein>
    <submittedName>
        <fullName evidence="2">3-phenylpropionate/cinnamic acid dioxygenase small subunit</fullName>
    </submittedName>
</protein>
<comment type="caution">
    <text evidence="2">The sequence shown here is derived from an EMBL/GenBank/DDBJ whole genome shotgun (WGS) entry which is preliminary data.</text>
</comment>
<proteinExistence type="predicted"/>
<keyword evidence="3" id="KW-1185">Reference proteome</keyword>
<accession>A0ABU1WG89</accession>
<reference evidence="2 3" key="1">
    <citation type="submission" date="2023-07" db="EMBL/GenBank/DDBJ databases">
        <title>Sorghum-associated microbial communities from plants grown in Nebraska, USA.</title>
        <authorList>
            <person name="Schachtman D."/>
        </authorList>
    </citation>
    <scope>NUCLEOTIDE SEQUENCE [LARGE SCALE GENOMIC DNA]</scope>
    <source>
        <strain evidence="2 3">4249</strain>
    </source>
</reference>
<organism evidence="2 3">
    <name type="scientific">Hydrogenophaga palleronii</name>
    <dbReference type="NCBI Taxonomy" id="65655"/>
    <lineage>
        <taxon>Bacteria</taxon>
        <taxon>Pseudomonadati</taxon>
        <taxon>Pseudomonadota</taxon>
        <taxon>Betaproteobacteria</taxon>
        <taxon>Burkholderiales</taxon>
        <taxon>Comamonadaceae</taxon>
        <taxon>Hydrogenophaga</taxon>
    </lineage>
</organism>
<keyword evidence="2" id="KW-0223">Dioxygenase</keyword>
<evidence type="ECO:0000313" key="3">
    <source>
        <dbReference type="Proteomes" id="UP001265700"/>
    </source>
</evidence>
<dbReference type="EMBL" id="JAVDWU010000001">
    <property type="protein sequence ID" value="MDR7148223.1"/>
    <property type="molecule type" value="Genomic_DNA"/>
</dbReference>
<dbReference type="GO" id="GO:0051213">
    <property type="term" value="F:dioxygenase activity"/>
    <property type="evidence" value="ECO:0007669"/>
    <property type="project" value="UniProtKB-KW"/>
</dbReference>
<gene>
    <name evidence="2" type="ORF">J2W49_000151</name>
</gene>
<evidence type="ECO:0000313" key="2">
    <source>
        <dbReference type="EMBL" id="MDR7148223.1"/>
    </source>
</evidence>
<sequence>MRRLVDRLRDDLNGGGQDFVVLYAYNSTGKTRLSMAFKDRGKRRVSHPLLIDGEALLIDGDELSFEKVESDTLYFNAYTEDLFTWHNDFEKDSERRLHINTDSKFLKSLKELALDERIGHYLARYADFLFDIDYDQWTVSFRKGEARHIKISRGEENIFIWCVFMAICERVIDGAESYQWVKYLYIDDPITSLDDNNAIAVASDLAKLLRKAKSRTRTELVAADTPGEADNVSRMVPAPIKAVVSSHHALFFNVVCNELKKDALKRYFLHRPERGITYTLRTTDDTPFFHHVAMLAEIKKATEDGKLYTYHFNMLRSILEKTATFFGNDDFSTCVHGIEDAELFSRALNLLSHGKYDIYQPAEMVDDNKRLFRQILDAFLGRYQFALPDILEQPAARTREAAST</sequence>
<name>A0ABU1WG89_9BURK</name>
<evidence type="ECO:0000259" key="1">
    <source>
        <dbReference type="Pfam" id="PF13166"/>
    </source>
</evidence>
<dbReference type="InterPro" id="IPR026866">
    <property type="entry name" value="CR006_AAA"/>
</dbReference>
<dbReference type="RefSeq" id="WP_310310519.1">
    <property type="nucleotide sequence ID" value="NZ_JAVDWU010000001.1"/>
</dbReference>
<dbReference type="Pfam" id="PF13166">
    <property type="entry name" value="AAA_13"/>
    <property type="match status" value="1"/>
</dbReference>
<keyword evidence="2" id="KW-0560">Oxidoreductase</keyword>